<evidence type="ECO:0000259" key="3">
    <source>
        <dbReference type="Pfam" id="PF16331"/>
    </source>
</evidence>
<gene>
    <name evidence="1" type="primary">cpoB</name>
    <name evidence="4" type="ORF">J2T55_002227</name>
</gene>
<dbReference type="HAMAP" id="MF_02066">
    <property type="entry name" value="CpoB"/>
    <property type="match status" value="1"/>
</dbReference>
<feature type="region of interest" description="Disordered" evidence="2">
    <location>
        <begin position="131"/>
        <end position="152"/>
    </location>
</feature>
<organism evidence="4 5">
    <name type="scientific">Methylohalomonas lacus</name>
    <dbReference type="NCBI Taxonomy" id="398773"/>
    <lineage>
        <taxon>Bacteria</taxon>
        <taxon>Pseudomonadati</taxon>
        <taxon>Pseudomonadota</taxon>
        <taxon>Gammaproteobacteria</taxon>
        <taxon>Methylohalomonadales</taxon>
        <taxon>Methylohalomonadaceae</taxon>
        <taxon>Methylohalomonas</taxon>
    </lineage>
</organism>
<dbReference type="RefSeq" id="WP_259056661.1">
    <property type="nucleotide sequence ID" value="NZ_JANUCT010000017.1"/>
</dbReference>
<evidence type="ECO:0000313" key="4">
    <source>
        <dbReference type="EMBL" id="MCS3904192.1"/>
    </source>
</evidence>
<proteinExistence type="inferred from homology"/>
<dbReference type="Gene3D" id="1.25.40.10">
    <property type="entry name" value="Tetratricopeptide repeat domain"/>
    <property type="match status" value="1"/>
</dbReference>
<feature type="chain" id="PRO_5041755004" description="Cell division coordinator CpoB" evidence="1">
    <location>
        <begin position="27"/>
        <end position="272"/>
    </location>
</feature>
<feature type="coiled-coil region" evidence="1">
    <location>
        <begin position="235"/>
        <end position="262"/>
    </location>
</feature>
<keyword evidence="1" id="KW-0175">Coiled coil</keyword>
<keyword evidence="1" id="KW-0131">Cell cycle</keyword>
<dbReference type="Gene3D" id="1.20.5.110">
    <property type="match status" value="1"/>
</dbReference>
<dbReference type="AlphaFoldDB" id="A0AAE3HN08"/>
<dbReference type="GO" id="GO:0070206">
    <property type="term" value="P:protein trimerization"/>
    <property type="evidence" value="ECO:0007669"/>
    <property type="project" value="InterPro"/>
</dbReference>
<keyword evidence="1" id="KW-0732">Signal</keyword>
<dbReference type="Pfam" id="PF16331">
    <property type="entry name" value="TolA_bind_tri"/>
    <property type="match status" value="1"/>
</dbReference>
<accession>A0AAE3HN08</accession>
<keyword evidence="1" id="KW-0132">Cell division</keyword>
<evidence type="ECO:0000256" key="1">
    <source>
        <dbReference type="HAMAP-Rule" id="MF_02066"/>
    </source>
</evidence>
<protein>
    <recommendedName>
        <fullName evidence="1">Cell division coordinator CpoB</fullName>
    </recommendedName>
</protein>
<comment type="caution">
    <text evidence="4">The sequence shown here is derived from an EMBL/GenBank/DDBJ whole genome shotgun (WGS) entry which is preliminary data.</text>
</comment>
<evidence type="ECO:0000256" key="2">
    <source>
        <dbReference type="SAM" id="MobiDB-lite"/>
    </source>
</evidence>
<dbReference type="GO" id="GO:0030288">
    <property type="term" value="C:outer membrane-bounded periplasmic space"/>
    <property type="evidence" value="ECO:0007669"/>
    <property type="project" value="UniProtKB-UniRule"/>
</dbReference>
<comment type="function">
    <text evidence="1">Mediates coordination of peptidoglycan synthesis and outer membrane constriction during cell division.</text>
</comment>
<keyword evidence="1" id="KW-0574">Periplasm</keyword>
<dbReference type="InterPro" id="IPR011990">
    <property type="entry name" value="TPR-like_helical_dom_sf"/>
</dbReference>
<comment type="similarity">
    <text evidence="1">Belongs to the CpoB family.</text>
</comment>
<dbReference type="InterPro" id="IPR034706">
    <property type="entry name" value="CpoB"/>
</dbReference>
<dbReference type="NCBIfam" id="TIGR02795">
    <property type="entry name" value="tol_pal_ybgF"/>
    <property type="match status" value="1"/>
</dbReference>
<dbReference type="InterPro" id="IPR014162">
    <property type="entry name" value="CpoB_C"/>
</dbReference>
<feature type="domain" description="YbgF trimerisation" evidence="3">
    <location>
        <begin position="41"/>
        <end position="109"/>
    </location>
</feature>
<dbReference type="Proteomes" id="UP001204445">
    <property type="component" value="Unassembled WGS sequence"/>
</dbReference>
<name>A0AAE3HN08_9GAMM</name>
<dbReference type="Pfam" id="PF13174">
    <property type="entry name" value="TPR_6"/>
    <property type="match status" value="1"/>
</dbReference>
<comment type="subcellular location">
    <subcellularLocation>
        <location evidence="1">Periplasm</location>
    </subcellularLocation>
</comment>
<dbReference type="SUPFAM" id="SSF48452">
    <property type="entry name" value="TPR-like"/>
    <property type="match status" value="1"/>
</dbReference>
<feature type="coiled-coil region" evidence="1">
    <location>
        <begin position="56"/>
        <end position="97"/>
    </location>
</feature>
<sequence precursor="true">MMSSGLYKSVWWLPVVCLALPGVAAAGNAAPVVSPVSEDVVERLERIERTLNNQSLLDLYNEVQSLEEQVQSLRGQLESQQHLIEEMRQRQKELYADVDERLQTIEDGSERGAGGEDQFSDDFRVDDSLAADDSDAADSDAASDVPTGSDDARADYDAAFDMLKAGRYDDSIKAFEQFLDNHPDSEYAGNAGYWLGEAHYVNRDFEQAIAAYQRVLDDYSDSAKVPDALLKLGYSQQELGNKEQARNTLQDLRERYPETTAASLARDRLQQL</sequence>
<dbReference type="Pfam" id="PF13432">
    <property type="entry name" value="TPR_16"/>
    <property type="match status" value="1"/>
</dbReference>
<feature type="signal peptide" evidence="1">
    <location>
        <begin position="1"/>
        <end position="26"/>
    </location>
</feature>
<reference evidence="4" key="1">
    <citation type="submission" date="2022-08" db="EMBL/GenBank/DDBJ databases">
        <title>Genomic Encyclopedia of Type Strains, Phase III (KMG-III): the genomes of soil and plant-associated and newly described type strains.</title>
        <authorList>
            <person name="Whitman W."/>
        </authorList>
    </citation>
    <scope>NUCLEOTIDE SEQUENCE</scope>
    <source>
        <strain evidence="4">HMT 1</strain>
    </source>
</reference>
<dbReference type="InterPro" id="IPR019734">
    <property type="entry name" value="TPR_rpt"/>
</dbReference>
<keyword evidence="5" id="KW-1185">Reference proteome</keyword>
<evidence type="ECO:0000313" key="5">
    <source>
        <dbReference type="Proteomes" id="UP001204445"/>
    </source>
</evidence>
<dbReference type="InterPro" id="IPR032519">
    <property type="entry name" value="YbgF_tri"/>
</dbReference>
<dbReference type="GO" id="GO:0043093">
    <property type="term" value="P:FtsZ-dependent cytokinesis"/>
    <property type="evidence" value="ECO:0007669"/>
    <property type="project" value="UniProtKB-UniRule"/>
</dbReference>
<dbReference type="EMBL" id="JANUCT010000017">
    <property type="protein sequence ID" value="MCS3904192.1"/>
    <property type="molecule type" value="Genomic_DNA"/>
</dbReference>